<dbReference type="PANTHER" id="PTHR30472:SF25">
    <property type="entry name" value="ABC TRANSPORTER PERMEASE PROTEIN MJ0876-RELATED"/>
    <property type="match status" value="1"/>
</dbReference>
<keyword evidence="3" id="KW-0813">Transport</keyword>
<proteinExistence type="inferred from homology"/>
<dbReference type="RefSeq" id="WP_304275063.1">
    <property type="nucleotide sequence ID" value="NZ_QFQZ01000011.1"/>
</dbReference>
<reference evidence="9 10" key="1">
    <citation type="submission" date="2017-08" db="EMBL/GenBank/DDBJ databases">
        <title>Infants hospitalized years apart are colonized by the same room-sourced microbial strains.</title>
        <authorList>
            <person name="Brooks B."/>
            <person name="Olm M.R."/>
            <person name="Firek B.A."/>
            <person name="Baker R."/>
            <person name="Thomas B.C."/>
            <person name="Morowitz M.J."/>
            <person name="Banfield J.F."/>
        </authorList>
    </citation>
    <scope>NUCLEOTIDE SEQUENCE [LARGE SCALE GENOMIC DNA]</scope>
    <source>
        <strain evidence="9">S2_003_000_R2_4</strain>
    </source>
</reference>
<evidence type="ECO:0000313" key="10">
    <source>
        <dbReference type="Proteomes" id="UP000249393"/>
    </source>
</evidence>
<dbReference type="EMBL" id="QFQZ01000011">
    <property type="protein sequence ID" value="PZR35886.1"/>
    <property type="molecule type" value="Genomic_DNA"/>
</dbReference>
<accession>A0A2W5VGX5</accession>
<feature type="transmembrane region" description="Helical" evidence="8">
    <location>
        <begin position="304"/>
        <end position="323"/>
    </location>
</feature>
<dbReference type="PANTHER" id="PTHR30472">
    <property type="entry name" value="FERRIC ENTEROBACTIN TRANSPORT SYSTEM PERMEASE PROTEIN"/>
    <property type="match status" value="1"/>
</dbReference>
<dbReference type="Pfam" id="PF01032">
    <property type="entry name" value="FecCD"/>
    <property type="match status" value="1"/>
</dbReference>
<evidence type="ECO:0000256" key="6">
    <source>
        <dbReference type="ARBA" id="ARBA00022989"/>
    </source>
</evidence>
<dbReference type="AlphaFoldDB" id="A0A2W5VGX5"/>
<keyword evidence="4" id="KW-1003">Cell membrane</keyword>
<dbReference type="InterPro" id="IPR037294">
    <property type="entry name" value="ABC_BtuC-like"/>
</dbReference>
<feature type="transmembrane region" description="Helical" evidence="8">
    <location>
        <begin position="232"/>
        <end position="262"/>
    </location>
</feature>
<comment type="caution">
    <text evidence="9">The sequence shown here is derived from an EMBL/GenBank/DDBJ whole genome shotgun (WGS) entry which is preliminary data.</text>
</comment>
<dbReference type="SUPFAM" id="SSF81345">
    <property type="entry name" value="ABC transporter involved in vitamin B12 uptake, BtuC"/>
    <property type="match status" value="1"/>
</dbReference>
<evidence type="ECO:0000256" key="8">
    <source>
        <dbReference type="SAM" id="Phobius"/>
    </source>
</evidence>
<dbReference type="CDD" id="cd06550">
    <property type="entry name" value="TM_ABC_iron-siderophores_like"/>
    <property type="match status" value="1"/>
</dbReference>
<dbReference type="GO" id="GO:0022857">
    <property type="term" value="F:transmembrane transporter activity"/>
    <property type="evidence" value="ECO:0007669"/>
    <property type="project" value="InterPro"/>
</dbReference>
<evidence type="ECO:0000256" key="2">
    <source>
        <dbReference type="ARBA" id="ARBA00007935"/>
    </source>
</evidence>
<sequence>MSLRSTWFACALLTGLLILLFALSLCAGRVWTPWSAWVSNGADPRWAIVFGLRLPRTILALLVGGALGLSGAALQGYTRNPLADPGSLGVSSSAALGAVLTLYLGTASTAHWVLPAAAMVGAGLGVTALLALSGVTSSVVTFILAGFVIQTVCTAGISLALNLAPNPWAVDEIVSWVMGSLADRSVEEVRIAAPGILAGSIILLTQGRALDALTLGEQGARSLGVRLSRTRLLLVLGVALAVGSSVAVTGVIGFVGLIVPHLLRPWVGSRPGSVLWPSLLGGAALTLGADILVRLTPAAEEVKLGVATAAVGGPFFLWMLMAMRRRLA</sequence>
<organism evidence="9 10">
    <name type="scientific">Caulobacter segnis</name>
    <dbReference type="NCBI Taxonomy" id="88688"/>
    <lineage>
        <taxon>Bacteria</taxon>
        <taxon>Pseudomonadati</taxon>
        <taxon>Pseudomonadota</taxon>
        <taxon>Alphaproteobacteria</taxon>
        <taxon>Caulobacterales</taxon>
        <taxon>Caulobacteraceae</taxon>
        <taxon>Caulobacter</taxon>
    </lineage>
</organism>
<keyword evidence="6 8" id="KW-1133">Transmembrane helix</keyword>
<gene>
    <name evidence="9" type="ORF">DI526_05390</name>
</gene>
<comment type="similarity">
    <text evidence="2">Belongs to the binding-protein-dependent transport system permease family. FecCD subfamily.</text>
</comment>
<feature type="transmembrane region" description="Helical" evidence="8">
    <location>
        <begin position="112"/>
        <end position="132"/>
    </location>
</feature>
<dbReference type="Proteomes" id="UP000249393">
    <property type="component" value="Unassembled WGS sequence"/>
</dbReference>
<keyword evidence="5 8" id="KW-0812">Transmembrane</keyword>
<feature type="transmembrane region" description="Helical" evidence="8">
    <location>
        <begin position="274"/>
        <end position="292"/>
    </location>
</feature>
<evidence type="ECO:0000313" key="9">
    <source>
        <dbReference type="EMBL" id="PZR35886.1"/>
    </source>
</evidence>
<feature type="transmembrane region" description="Helical" evidence="8">
    <location>
        <begin position="52"/>
        <end position="74"/>
    </location>
</feature>
<feature type="transmembrane region" description="Helical" evidence="8">
    <location>
        <begin position="86"/>
        <end position="106"/>
    </location>
</feature>
<dbReference type="InterPro" id="IPR000522">
    <property type="entry name" value="ABC_transptr_permease_BtuC"/>
</dbReference>
<comment type="subcellular location">
    <subcellularLocation>
        <location evidence="1">Cell membrane</location>
        <topology evidence="1">Multi-pass membrane protein</topology>
    </subcellularLocation>
</comment>
<evidence type="ECO:0000256" key="4">
    <source>
        <dbReference type="ARBA" id="ARBA00022475"/>
    </source>
</evidence>
<protein>
    <submittedName>
        <fullName evidence="9">ABC transporter permease</fullName>
    </submittedName>
</protein>
<name>A0A2W5VGX5_9CAUL</name>
<evidence type="ECO:0000256" key="1">
    <source>
        <dbReference type="ARBA" id="ARBA00004651"/>
    </source>
</evidence>
<keyword evidence="7 8" id="KW-0472">Membrane</keyword>
<evidence type="ECO:0000256" key="5">
    <source>
        <dbReference type="ARBA" id="ARBA00022692"/>
    </source>
</evidence>
<evidence type="ECO:0000256" key="3">
    <source>
        <dbReference type="ARBA" id="ARBA00022448"/>
    </source>
</evidence>
<feature type="transmembrane region" description="Helical" evidence="8">
    <location>
        <begin position="139"/>
        <end position="161"/>
    </location>
</feature>
<dbReference type="GO" id="GO:0005886">
    <property type="term" value="C:plasma membrane"/>
    <property type="evidence" value="ECO:0007669"/>
    <property type="project" value="UniProtKB-SubCell"/>
</dbReference>
<dbReference type="Gene3D" id="1.10.3470.10">
    <property type="entry name" value="ABC transporter involved in vitamin B12 uptake, BtuC"/>
    <property type="match status" value="1"/>
</dbReference>
<evidence type="ECO:0000256" key="7">
    <source>
        <dbReference type="ARBA" id="ARBA00023136"/>
    </source>
</evidence>